<dbReference type="Gene3D" id="1.20.5.620">
    <property type="entry name" value="F1F0 ATP synthase subunit B, membrane domain"/>
    <property type="match status" value="1"/>
</dbReference>
<keyword evidence="7 15" id="KW-1133">Transmembrane helix</keyword>
<dbReference type="EMBL" id="RXOC01000020">
    <property type="protein sequence ID" value="RXF67133.1"/>
    <property type="molecule type" value="Genomic_DNA"/>
</dbReference>
<evidence type="ECO:0000256" key="2">
    <source>
        <dbReference type="ARBA" id="ARBA00022448"/>
    </source>
</evidence>
<keyword evidence="9 15" id="KW-0472">Membrane</keyword>
<evidence type="ECO:0000256" key="16">
    <source>
        <dbReference type="RuleBase" id="RU003848"/>
    </source>
</evidence>
<feature type="transmembrane region" description="Helical" evidence="15">
    <location>
        <begin position="12"/>
        <end position="30"/>
    </location>
</feature>
<comment type="caution">
    <text evidence="18">The sequence shown here is derived from an EMBL/GenBank/DDBJ whole genome shotgun (WGS) entry which is preliminary data.</text>
</comment>
<evidence type="ECO:0000256" key="12">
    <source>
        <dbReference type="ARBA" id="ARBA00025614"/>
    </source>
</evidence>
<comment type="subunit">
    <text evidence="15">F-type ATPases have 2 components, F(1) - the catalytic core - and F(0) - the membrane proton channel. F(1) has five subunits: alpha(3), beta(3), gamma(1), delta(1), epsilon(1). F(0) has three main subunits: a(1), b(2) and c(10-14). The alpha and beta chains form an alternating ring which encloses part of the gamma chain. F(1) is attached to F(0) by a central stalk formed by the gamma and epsilon chains, while a peripheral stalk is formed by the delta and b chains.</text>
</comment>
<dbReference type="CDD" id="cd06503">
    <property type="entry name" value="ATP-synt_Fo_b"/>
    <property type="match status" value="1"/>
</dbReference>
<dbReference type="RefSeq" id="WP_128771317.1">
    <property type="nucleotide sequence ID" value="NZ_RXOC01000020.1"/>
</dbReference>
<comment type="function">
    <text evidence="11 15">F(1)F(0) ATP synthase produces ATP from ADP in the presence of a proton or sodium gradient. F-type ATPases consist of two structural domains, F(1) containing the extramembraneous catalytic core and F(0) containing the membrane proton channel, linked together by a central stalk and a peripheral stalk. During catalysis, ATP synthesis in the catalytic domain of F(1) is coupled via a rotary mechanism of the central stalk subunits to proton translocation.</text>
</comment>
<keyword evidence="17" id="KW-0175">Coiled coil</keyword>
<evidence type="ECO:0000256" key="1">
    <source>
        <dbReference type="ARBA" id="ARBA00005513"/>
    </source>
</evidence>
<keyword evidence="10 15" id="KW-0066">ATP synthesis</keyword>
<evidence type="ECO:0000256" key="11">
    <source>
        <dbReference type="ARBA" id="ARBA00025198"/>
    </source>
</evidence>
<keyword evidence="5 15" id="KW-0812">Transmembrane</keyword>
<keyword evidence="8 15" id="KW-0406">Ion transport</keyword>
<evidence type="ECO:0000313" key="18">
    <source>
        <dbReference type="EMBL" id="RXF67133.1"/>
    </source>
</evidence>
<dbReference type="NCBIfam" id="NF011041">
    <property type="entry name" value="PRK14471.1"/>
    <property type="match status" value="1"/>
</dbReference>
<evidence type="ECO:0000256" key="17">
    <source>
        <dbReference type="SAM" id="Coils"/>
    </source>
</evidence>
<dbReference type="SUPFAM" id="SSF81573">
    <property type="entry name" value="F1F0 ATP synthase subunit B, membrane domain"/>
    <property type="match status" value="1"/>
</dbReference>
<evidence type="ECO:0000256" key="15">
    <source>
        <dbReference type="HAMAP-Rule" id="MF_01398"/>
    </source>
</evidence>
<evidence type="ECO:0000256" key="6">
    <source>
        <dbReference type="ARBA" id="ARBA00022781"/>
    </source>
</evidence>
<evidence type="ECO:0000256" key="9">
    <source>
        <dbReference type="ARBA" id="ARBA00023136"/>
    </source>
</evidence>
<keyword evidence="6 15" id="KW-0375">Hydrogen ion transport</keyword>
<keyword evidence="3 15" id="KW-1003">Cell membrane</keyword>
<dbReference type="InterPro" id="IPR050059">
    <property type="entry name" value="ATP_synthase_B_chain"/>
</dbReference>
<comment type="subcellular location">
    <subcellularLocation>
        <location evidence="15">Cell membrane</location>
        <topology evidence="15">Single-pass membrane protein</topology>
    </subcellularLocation>
    <subcellularLocation>
        <location evidence="14">Endomembrane system</location>
        <topology evidence="14">Single-pass membrane protein</topology>
    </subcellularLocation>
</comment>
<dbReference type="GO" id="GO:0012505">
    <property type="term" value="C:endomembrane system"/>
    <property type="evidence" value="ECO:0007669"/>
    <property type="project" value="UniProtKB-SubCell"/>
</dbReference>
<dbReference type="GO" id="GO:0046933">
    <property type="term" value="F:proton-transporting ATP synthase activity, rotational mechanism"/>
    <property type="evidence" value="ECO:0007669"/>
    <property type="project" value="UniProtKB-UniRule"/>
</dbReference>
<keyword evidence="4 15" id="KW-0138">CF(0)</keyword>
<dbReference type="InterPro" id="IPR002146">
    <property type="entry name" value="ATP_synth_b/b'su_bac/chlpt"/>
</dbReference>
<dbReference type="Pfam" id="PF00430">
    <property type="entry name" value="ATP-synt_B"/>
    <property type="match status" value="1"/>
</dbReference>
<comment type="similarity">
    <text evidence="1 15 16">Belongs to the ATPase B chain family.</text>
</comment>
<organism evidence="18 19">
    <name type="scientific">Arcticibacter tournemirensis</name>
    <dbReference type="NCBI Taxonomy" id="699437"/>
    <lineage>
        <taxon>Bacteria</taxon>
        <taxon>Pseudomonadati</taxon>
        <taxon>Bacteroidota</taxon>
        <taxon>Sphingobacteriia</taxon>
        <taxon>Sphingobacteriales</taxon>
        <taxon>Sphingobacteriaceae</taxon>
        <taxon>Arcticibacter</taxon>
    </lineage>
</organism>
<dbReference type="AlphaFoldDB" id="A0A4Q0M317"/>
<dbReference type="InterPro" id="IPR028987">
    <property type="entry name" value="ATP_synth_B-like_membr_sf"/>
</dbReference>
<evidence type="ECO:0000256" key="7">
    <source>
        <dbReference type="ARBA" id="ARBA00022989"/>
    </source>
</evidence>
<evidence type="ECO:0000313" key="19">
    <source>
        <dbReference type="Proteomes" id="UP000290848"/>
    </source>
</evidence>
<feature type="coiled-coil region" evidence="17">
    <location>
        <begin position="39"/>
        <end position="94"/>
    </location>
</feature>
<evidence type="ECO:0000256" key="8">
    <source>
        <dbReference type="ARBA" id="ARBA00023065"/>
    </source>
</evidence>
<dbReference type="HAMAP" id="MF_01398">
    <property type="entry name" value="ATP_synth_b_bprime"/>
    <property type="match status" value="1"/>
</dbReference>
<name>A0A4Q0M317_9SPHI</name>
<proteinExistence type="inferred from homology"/>
<evidence type="ECO:0000256" key="5">
    <source>
        <dbReference type="ARBA" id="ARBA00022692"/>
    </source>
</evidence>
<dbReference type="NCBIfam" id="TIGR01144">
    <property type="entry name" value="ATP_synt_b"/>
    <property type="match status" value="1"/>
</dbReference>
<evidence type="ECO:0000256" key="14">
    <source>
        <dbReference type="ARBA" id="ARBA00037847"/>
    </source>
</evidence>
<dbReference type="GO" id="GO:0046961">
    <property type="term" value="F:proton-transporting ATPase activity, rotational mechanism"/>
    <property type="evidence" value="ECO:0007669"/>
    <property type="project" value="TreeGrafter"/>
</dbReference>
<evidence type="ECO:0000256" key="13">
    <source>
        <dbReference type="ARBA" id="ARBA00026054"/>
    </source>
</evidence>
<evidence type="ECO:0000256" key="4">
    <source>
        <dbReference type="ARBA" id="ARBA00022547"/>
    </source>
</evidence>
<dbReference type="PANTHER" id="PTHR33445:SF1">
    <property type="entry name" value="ATP SYNTHASE SUBUNIT B"/>
    <property type="match status" value="1"/>
</dbReference>
<protein>
    <recommendedName>
        <fullName evidence="15">ATP synthase subunit b</fullName>
    </recommendedName>
    <alternativeName>
        <fullName evidence="15">ATP synthase F(0) sector subunit b</fullName>
    </alternativeName>
    <alternativeName>
        <fullName evidence="15">ATPase subunit I</fullName>
    </alternativeName>
    <alternativeName>
        <fullName evidence="15">F-type ATPase subunit b</fullName>
        <shortName evidence="15">F-ATPase subunit b</shortName>
    </alternativeName>
</protein>
<dbReference type="GO" id="GO:0045259">
    <property type="term" value="C:proton-transporting ATP synthase complex"/>
    <property type="evidence" value="ECO:0007669"/>
    <property type="project" value="UniProtKB-KW"/>
</dbReference>
<dbReference type="InterPro" id="IPR005864">
    <property type="entry name" value="ATP_synth_F0_bsu_bac"/>
</dbReference>
<sequence length="169" mass="19062">MGELFEGILNHHLGFVVWSALAFLLLLVILRKFAWKPILSSINERERSIENALASAEKAKEEMSRLTSQNETLLKEARAERDHILKEAKELKDKIIAEARTSAQAEGTKMIEKAKQEIDSQKNAALNEVKGQVAALSLEIAEKVLRRQFEDQAKQEALVTDLLKEVKLS</sequence>
<dbReference type="GO" id="GO:0005886">
    <property type="term" value="C:plasma membrane"/>
    <property type="evidence" value="ECO:0007669"/>
    <property type="project" value="UniProtKB-SubCell"/>
</dbReference>
<evidence type="ECO:0000256" key="3">
    <source>
        <dbReference type="ARBA" id="ARBA00022475"/>
    </source>
</evidence>
<dbReference type="PANTHER" id="PTHR33445">
    <property type="entry name" value="ATP SYNTHASE SUBUNIT B', CHLOROPLASTIC"/>
    <property type="match status" value="1"/>
</dbReference>
<comment type="subunit">
    <text evidence="13">F-type ATPases have 2 components, F(1) - the catalytic core - and F(0) - the membrane proton channel. F(1) has five subunits: alpha(3), beta(3), gamma(1), delta(1), epsilon(1). F(0) has four main subunits: a(1), b(2) and c(10-14). The alpha and beta chains form an alternating ring which encloses part of the gamma chain. F(1) is attached to F(0) by a central stalk formed by the gamma and epsilon chains, while a peripheral stalk is formed by the delta and b chains.</text>
</comment>
<comment type="function">
    <text evidence="12">Component of the F(0) channel, it forms part of the peripheral stalk, linking F(1) to F(0). The b'-subunit is a diverged and duplicated form of b found in plants and photosynthetic bacteria.</text>
</comment>
<evidence type="ECO:0000256" key="10">
    <source>
        <dbReference type="ARBA" id="ARBA00023310"/>
    </source>
</evidence>
<gene>
    <name evidence="15" type="primary">atpF</name>
    <name evidence="18" type="ORF">EKH83_20395</name>
</gene>
<keyword evidence="2 15" id="KW-0813">Transport</keyword>
<dbReference type="Proteomes" id="UP000290848">
    <property type="component" value="Unassembled WGS sequence"/>
</dbReference>
<accession>A0A4Q0M317</accession>
<reference evidence="18 19" key="1">
    <citation type="submission" date="2018-12" db="EMBL/GenBank/DDBJ databases">
        <title>The Draft Genome Sequence of the Soil Bacterium Pedobacter tournemirensis R1.</title>
        <authorList>
            <person name="He J."/>
        </authorList>
    </citation>
    <scope>NUCLEOTIDE SEQUENCE [LARGE SCALE GENOMIC DNA]</scope>
    <source>
        <strain evidence="18 19">R1</strain>
    </source>
</reference>